<reference evidence="1" key="1">
    <citation type="submission" date="2023-10" db="EMBL/GenBank/DDBJ databases">
        <authorList>
            <person name="Chen Y."/>
            <person name="Shah S."/>
            <person name="Dougan E. K."/>
            <person name="Thang M."/>
            <person name="Chan C."/>
        </authorList>
    </citation>
    <scope>NUCLEOTIDE SEQUENCE [LARGE SCALE GENOMIC DNA]</scope>
</reference>
<protein>
    <submittedName>
        <fullName evidence="1">Uncharacterized protein</fullName>
    </submittedName>
</protein>
<evidence type="ECO:0000313" key="1">
    <source>
        <dbReference type="EMBL" id="CAK0790249.1"/>
    </source>
</evidence>
<feature type="non-terminal residue" evidence="1">
    <location>
        <position position="128"/>
    </location>
</feature>
<gene>
    <name evidence="1" type="ORF">PCOR1329_LOCUS1577</name>
</gene>
<name>A0ABN9PBN0_9DINO</name>
<sequence>MAYRRRASRSHRRRRRLRRAAVGCLSPSGRGEVSSRHLPPPSETPVMVNAYQVLLLLSQCFTTNGAPASTAVPPRQLDCRPLVRLSAHAREACVTGGRAKVWKNTIGPAGFQTCLELLLDGLHWGHFG</sequence>
<proteinExistence type="predicted"/>
<organism evidence="1 2">
    <name type="scientific">Prorocentrum cordatum</name>
    <dbReference type="NCBI Taxonomy" id="2364126"/>
    <lineage>
        <taxon>Eukaryota</taxon>
        <taxon>Sar</taxon>
        <taxon>Alveolata</taxon>
        <taxon>Dinophyceae</taxon>
        <taxon>Prorocentrales</taxon>
        <taxon>Prorocentraceae</taxon>
        <taxon>Prorocentrum</taxon>
    </lineage>
</organism>
<evidence type="ECO:0000313" key="2">
    <source>
        <dbReference type="Proteomes" id="UP001189429"/>
    </source>
</evidence>
<dbReference type="Proteomes" id="UP001189429">
    <property type="component" value="Unassembled WGS sequence"/>
</dbReference>
<accession>A0ABN9PBN0</accession>
<comment type="caution">
    <text evidence="1">The sequence shown here is derived from an EMBL/GenBank/DDBJ whole genome shotgun (WGS) entry which is preliminary data.</text>
</comment>
<keyword evidence="2" id="KW-1185">Reference proteome</keyword>
<dbReference type="EMBL" id="CAUYUJ010000383">
    <property type="protein sequence ID" value="CAK0790249.1"/>
    <property type="molecule type" value="Genomic_DNA"/>
</dbReference>